<dbReference type="GO" id="GO:0005506">
    <property type="term" value="F:iron ion binding"/>
    <property type="evidence" value="ECO:0007669"/>
    <property type="project" value="InterPro"/>
</dbReference>
<dbReference type="SUPFAM" id="SSF48264">
    <property type="entry name" value="Cytochrome P450"/>
    <property type="match status" value="1"/>
</dbReference>
<accession>A0A8H5CCA3</accession>
<dbReference type="GO" id="GO:0020037">
    <property type="term" value="F:heme binding"/>
    <property type="evidence" value="ECO:0007669"/>
    <property type="project" value="InterPro"/>
</dbReference>
<dbReference type="GO" id="GO:0016705">
    <property type="term" value="F:oxidoreductase activity, acting on paired donors, with incorporation or reduction of molecular oxygen"/>
    <property type="evidence" value="ECO:0007669"/>
    <property type="project" value="InterPro"/>
</dbReference>
<proteinExistence type="predicted"/>
<dbReference type="OrthoDB" id="2789670at2759"/>
<evidence type="ECO:0000313" key="2">
    <source>
        <dbReference type="Proteomes" id="UP000559256"/>
    </source>
</evidence>
<name>A0A8H5CCA3_9AGAR</name>
<dbReference type="Gene3D" id="1.10.630.10">
    <property type="entry name" value="Cytochrome P450"/>
    <property type="match status" value="1"/>
</dbReference>
<comment type="caution">
    <text evidence="1">The sequence shown here is derived from an EMBL/GenBank/DDBJ whole genome shotgun (WGS) entry which is preliminary data.</text>
</comment>
<gene>
    <name evidence="1" type="ORF">D9758_015376</name>
</gene>
<sequence length="89" mass="10298">MPKMLPFLQRLPPSLSKWRRDAKEFFEEWNGHFERTFLNIKKQVENGQEQRPSFSLALAENQANSVLSDQECSWLAGALYSAAHETVNT</sequence>
<keyword evidence="2" id="KW-1185">Reference proteome</keyword>
<protein>
    <submittedName>
        <fullName evidence="1">Uncharacterized protein</fullName>
    </submittedName>
</protein>
<dbReference type="InterPro" id="IPR036396">
    <property type="entry name" value="Cyt_P450_sf"/>
</dbReference>
<reference evidence="1 2" key="1">
    <citation type="journal article" date="2020" name="ISME J.">
        <title>Uncovering the hidden diversity of litter-decomposition mechanisms in mushroom-forming fungi.</title>
        <authorList>
            <person name="Floudas D."/>
            <person name="Bentzer J."/>
            <person name="Ahren D."/>
            <person name="Johansson T."/>
            <person name="Persson P."/>
            <person name="Tunlid A."/>
        </authorList>
    </citation>
    <scope>NUCLEOTIDE SEQUENCE [LARGE SCALE GENOMIC DNA]</scope>
    <source>
        <strain evidence="1 2">CBS 291.85</strain>
    </source>
</reference>
<organism evidence="1 2">
    <name type="scientific">Tetrapyrgos nigripes</name>
    <dbReference type="NCBI Taxonomy" id="182062"/>
    <lineage>
        <taxon>Eukaryota</taxon>
        <taxon>Fungi</taxon>
        <taxon>Dikarya</taxon>
        <taxon>Basidiomycota</taxon>
        <taxon>Agaricomycotina</taxon>
        <taxon>Agaricomycetes</taxon>
        <taxon>Agaricomycetidae</taxon>
        <taxon>Agaricales</taxon>
        <taxon>Marasmiineae</taxon>
        <taxon>Marasmiaceae</taxon>
        <taxon>Tetrapyrgos</taxon>
    </lineage>
</organism>
<dbReference type="EMBL" id="JAACJM010000200">
    <property type="protein sequence ID" value="KAF5338123.1"/>
    <property type="molecule type" value="Genomic_DNA"/>
</dbReference>
<dbReference type="Proteomes" id="UP000559256">
    <property type="component" value="Unassembled WGS sequence"/>
</dbReference>
<dbReference type="GO" id="GO:0004497">
    <property type="term" value="F:monooxygenase activity"/>
    <property type="evidence" value="ECO:0007669"/>
    <property type="project" value="InterPro"/>
</dbReference>
<dbReference type="AlphaFoldDB" id="A0A8H5CCA3"/>
<evidence type="ECO:0000313" key="1">
    <source>
        <dbReference type="EMBL" id="KAF5338123.1"/>
    </source>
</evidence>